<keyword evidence="2" id="KW-1185">Reference proteome</keyword>
<reference evidence="2" key="1">
    <citation type="journal article" date="2019" name="Int. J. Syst. Evol. Microbiol.">
        <title>The Global Catalogue of Microorganisms (GCM) 10K type strain sequencing project: providing services to taxonomists for standard genome sequencing and annotation.</title>
        <authorList>
            <consortium name="The Broad Institute Genomics Platform"/>
            <consortium name="The Broad Institute Genome Sequencing Center for Infectious Disease"/>
            <person name="Wu L."/>
            <person name="Ma J."/>
        </authorList>
    </citation>
    <scope>NUCLEOTIDE SEQUENCE [LARGE SCALE GENOMIC DNA]</scope>
    <source>
        <strain evidence="2">CGMCC 1.3240</strain>
    </source>
</reference>
<gene>
    <name evidence="1" type="ORF">ACFPYJ_05145</name>
</gene>
<protein>
    <recommendedName>
        <fullName evidence="3">DUF2313 domain-containing protein</fullName>
    </recommendedName>
</protein>
<organism evidence="1 2">
    <name type="scientific">Paenibacillus solisilvae</name>
    <dbReference type="NCBI Taxonomy" id="2486751"/>
    <lineage>
        <taxon>Bacteria</taxon>
        <taxon>Bacillati</taxon>
        <taxon>Bacillota</taxon>
        <taxon>Bacilli</taxon>
        <taxon>Bacillales</taxon>
        <taxon>Paenibacillaceae</taxon>
        <taxon>Paenibacillus</taxon>
    </lineage>
</organism>
<proteinExistence type="predicted"/>
<comment type="caution">
    <text evidence="1">The sequence shown here is derived from an EMBL/GenBank/DDBJ whole genome shotgun (WGS) entry which is preliminary data.</text>
</comment>
<accession>A0ABW0VVF4</accession>
<evidence type="ECO:0000313" key="2">
    <source>
        <dbReference type="Proteomes" id="UP001596047"/>
    </source>
</evidence>
<dbReference type="Proteomes" id="UP001596047">
    <property type="component" value="Unassembled WGS sequence"/>
</dbReference>
<sequence length="203" mass="23484">MAWSELRIIPNEYNEEVKHIDEQLLTLFKERRRLTAGRRFFPWPELIKEWAVTFELEETYISGFIQQLQESTAPAFPNEKGDVTGVLPLMKRVVTNEAEYILTHAMQFEQVSEVSVEINYKLQAEANVRIRPNLHLEIIGGDRIYSVRRHGAGGSGIQTHMQFLISPPLPSALDDLQFSLVPSLVHREREIRTVVLNQQIDFD</sequence>
<name>A0ABW0VVF4_9BACL</name>
<dbReference type="RefSeq" id="WP_379186976.1">
    <property type="nucleotide sequence ID" value="NZ_JBHSOW010000016.1"/>
</dbReference>
<evidence type="ECO:0008006" key="3">
    <source>
        <dbReference type="Google" id="ProtNLM"/>
    </source>
</evidence>
<evidence type="ECO:0000313" key="1">
    <source>
        <dbReference type="EMBL" id="MFC5648521.1"/>
    </source>
</evidence>
<dbReference type="EMBL" id="JBHSOW010000016">
    <property type="protein sequence ID" value="MFC5648521.1"/>
    <property type="molecule type" value="Genomic_DNA"/>
</dbReference>